<organism evidence="4">
    <name type="scientific">freshwater metagenome</name>
    <dbReference type="NCBI Taxonomy" id="449393"/>
    <lineage>
        <taxon>unclassified sequences</taxon>
        <taxon>metagenomes</taxon>
        <taxon>ecological metagenomes</taxon>
    </lineage>
</organism>
<reference evidence="4" key="1">
    <citation type="submission" date="2020-05" db="EMBL/GenBank/DDBJ databases">
        <authorList>
            <person name="Chiriac C."/>
            <person name="Salcher M."/>
            <person name="Ghai R."/>
            <person name="Kavagutti S V."/>
        </authorList>
    </citation>
    <scope>NUCLEOTIDE SEQUENCE</scope>
</reference>
<evidence type="ECO:0000313" key="5">
    <source>
        <dbReference type="EMBL" id="CAB4748314.1"/>
    </source>
</evidence>
<dbReference type="Gene3D" id="3.20.20.450">
    <property type="entry name" value="EAL domain"/>
    <property type="match status" value="1"/>
</dbReference>
<evidence type="ECO:0000313" key="4">
    <source>
        <dbReference type="EMBL" id="CAB4535239.1"/>
    </source>
</evidence>
<feature type="region of interest" description="Disordered" evidence="1">
    <location>
        <begin position="141"/>
        <end position="166"/>
    </location>
</feature>
<name>A0A6J6BA26_9ZZZZ</name>
<dbReference type="Pfam" id="PF00563">
    <property type="entry name" value="EAL"/>
    <property type="match status" value="1"/>
</dbReference>
<dbReference type="InterPro" id="IPR052155">
    <property type="entry name" value="Biofilm_reg_signaling"/>
</dbReference>
<dbReference type="PANTHER" id="PTHR44757:SF2">
    <property type="entry name" value="BIOFILM ARCHITECTURE MAINTENANCE PROTEIN MBAA"/>
    <property type="match status" value="1"/>
</dbReference>
<dbReference type="PROSITE" id="PS50883">
    <property type="entry name" value="EAL"/>
    <property type="match status" value="1"/>
</dbReference>
<dbReference type="SMART" id="SM00052">
    <property type="entry name" value="EAL"/>
    <property type="match status" value="1"/>
</dbReference>
<evidence type="ECO:0000256" key="1">
    <source>
        <dbReference type="SAM" id="MobiDB-lite"/>
    </source>
</evidence>
<sequence>MRKRSRRRAEQLERFAAQELEARSAAIEAAAAEAVARAEQQSVALERTRDSYDLALAASGVVLFQQIDKGCDGFHLSRSMRQVFGWDPAVFVNPGMLRGMVHPDDLDAFAALVPLETGPANSATSTSESSVIDLTVRASTQGETTEVQAHSTTPIEATSRPATHNSTEASVRFRSAHGSWSRVLVRISGSPSDLGPTSGSGISVSSATTASASCLQGSLVDVTNGESDRTALSRFAELVKNDPAGCLVLEFTDPADPTSLTIRAANPSAQRMLDIEPACVDGTTIDMVFAEPSAQLIRSALFNVYHTGASMTAERLSFSEVPGTFLDLRVDRLSDGSIGMTIEDVTGTVAVEDRLRRQASHDALTGLPNRSLLEERLAVASDSAVTSAPVALILIDVDKLREVNESFGLNFGDQLLVDLGRRLVQEVRGAAIVSRLGGGQFAVLTLPCSTEAEALERASAASNSLSRPFDISGHIIHCEASLGVALAPGDADDWRMMLRNASLALQEHKKRSLDQQNSSDYCVFRRTAEPSSIRRLALLSELRQGLANNALELRYLPQIDLHTGRVTKVEAVLHWERPESSAKMPADFLEMAEQSGLIQPLTRWILAEAARTATTLLGRAGPDISGHVSPLIVTTNLSFRNLFDPDLFSFVQMLIRSGELLPNLVEVEVSETELMDNPTRSQEVLLQLSELGLRFVVDDFGTGYTSLATMQHLPVVGLKIDRSYVSTISSVPADAAIVRSTIDLSHELGLSVCADGVGDAATLSRLAEFGCDTAQGVHLSGPVSMELLPTRIAELESAVRGWIGSTDRAHV</sequence>
<dbReference type="PROSITE" id="PS50887">
    <property type="entry name" value="GGDEF"/>
    <property type="match status" value="1"/>
</dbReference>
<dbReference type="InterPro" id="IPR029787">
    <property type="entry name" value="Nucleotide_cyclase"/>
</dbReference>
<dbReference type="AlphaFoldDB" id="A0A6J6BA26"/>
<evidence type="ECO:0000259" key="3">
    <source>
        <dbReference type="PROSITE" id="PS50887"/>
    </source>
</evidence>
<dbReference type="EMBL" id="CAFBMG010000085">
    <property type="protein sequence ID" value="CAB4906125.1"/>
    <property type="molecule type" value="Genomic_DNA"/>
</dbReference>
<evidence type="ECO:0000259" key="2">
    <source>
        <dbReference type="PROSITE" id="PS50883"/>
    </source>
</evidence>
<dbReference type="SUPFAM" id="SSF141868">
    <property type="entry name" value="EAL domain-like"/>
    <property type="match status" value="1"/>
</dbReference>
<dbReference type="CDD" id="cd01949">
    <property type="entry name" value="GGDEF"/>
    <property type="match status" value="1"/>
</dbReference>
<dbReference type="InterPro" id="IPR000160">
    <property type="entry name" value="GGDEF_dom"/>
</dbReference>
<protein>
    <submittedName>
        <fullName evidence="4">Unannotated protein</fullName>
    </submittedName>
</protein>
<dbReference type="InterPro" id="IPR001633">
    <property type="entry name" value="EAL_dom"/>
</dbReference>
<feature type="domain" description="GGDEF" evidence="3">
    <location>
        <begin position="388"/>
        <end position="526"/>
    </location>
</feature>
<dbReference type="InterPro" id="IPR043128">
    <property type="entry name" value="Rev_trsase/Diguanyl_cyclase"/>
</dbReference>
<proteinExistence type="predicted"/>
<feature type="domain" description="EAL" evidence="2">
    <location>
        <begin position="535"/>
        <end position="796"/>
    </location>
</feature>
<dbReference type="Gene3D" id="3.30.70.270">
    <property type="match status" value="1"/>
</dbReference>
<dbReference type="EMBL" id="CAEZYU010000071">
    <property type="protein sequence ID" value="CAB4748314.1"/>
    <property type="molecule type" value="Genomic_DNA"/>
</dbReference>
<dbReference type="Gene3D" id="3.30.450.20">
    <property type="entry name" value="PAS domain"/>
    <property type="match status" value="1"/>
</dbReference>
<dbReference type="EMBL" id="CAEZSF010000049">
    <property type="protein sequence ID" value="CAB4535239.1"/>
    <property type="molecule type" value="Genomic_DNA"/>
</dbReference>
<dbReference type="SMART" id="SM00267">
    <property type="entry name" value="GGDEF"/>
    <property type="match status" value="1"/>
</dbReference>
<dbReference type="InterPro" id="IPR035919">
    <property type="entry name" value="EAL_sf"/>
</dbReference>
<dbReference type="PANTHER" id="PTHR44757">
    <property type="entry name" value="DIGUANYLATE CYCLASE DGCP"/>
    <property type="match status" value="1"/>
</dbReference>
<dbReference type="CDD" id="cd01948">
    <property type="entry name" value="EAL"/>
    <property type="match status" value="1"/>
</dbReference>
<accession>A0A6J6BA26</accession>
<dbReference type="SUPFAM" id="SSF55073">
    <property type="entry name" value="Nucleotide cyclase"/>
    <property type="match status" value="1"/>
</dbReference>
<evidence type="ECO:0000313" key="6">
    <source>
        <dbReference type="EMBL" id="CAB4906125.1"/>
    </source>
</evidence>
<dbReference type="NCBIfam" id="TIGR00254">
    <property type="entry name" value="GGDEF"/>
    <property type="match status" value="1"/>
</dbReference>
<gene>
    <name evidence="4" type="ORF">UFOPK1358_00691</name>
    <name evidence="5" type="ORF">UFOPK2766_01495</name>
    <name evidence="6" type="ORF">UFOPK3519_01115</name>
</gene>
<dbReference type="Pfam" id="PF00990">
    <property type="entry name" value="GGDEF"/>
    <property type="match status" value="1"/>
</dbReference>